<dbReference type="SUPFAM" id="SSF53335">
    <property type="entry name" value="S-adenosyl-L-methionine-dependent methyltransferases"/>
    <property type="match status" value="1"/>
</dbReference>
<keyword evidence="4" id="KW-1185">Reference proteome</keyword>
<sequence>MTGVTSIVDKDMDEAEFRKGVYQLLEESEFRRKHEQHEIPTAFDKSMWQLAVLLAKLDPATAWQESAKAIPGAEGVYVREALGVLKGLLAHRGAGRYVDYDARLRRSGCDMSPSILAMSSGVAKSVTWRDMPLFKTAYDMAIYPTLLWELKPTLIVEIGSGTGASAIWLADLMRMFGIEGRVVSFDCQKLDISYDRVRYLQGDCRRIAQDFDRSVVLENHGPILLLEDAHVNVAGVLEYFHPLLKQGDYVVVEDSLAKREPLLEWLGKCQNAYQVDTRYVDLFGCNVTTAQDSIFRRMR</sequence>
<comment type="caution">
    <text evidence="3">The sequence shown here is derived from an EMBL/GenBank/DDBJ whole genome shotgun (WGS) entry which is preliminary data.</text>
</comment>
<reference evidence="4" key="1">
    <citation type="journal article" date="2019" name="Int. J. Syst. Evol. Microbiol.">
        <title>The Global Catalogue of Microorganisms (GCM) 10K type strain sequencing project: providing services to taxonomists for standard genome sequencing and annotation.</title>
        <authorList>
            <consortium name="The Broad Institute Genomics Platform"/>
            <consortium name="The Broad Institute Genome Sequencing Center for Infectious Disease"/>
            <person name="Wu L."/>
            <person name="Ma J."/>
        </authorList>
    </citation>
    <scope>NUCLEOTIDE SEQUENCE [LARGE SCALE GENOMIC DNA]</scope>
    <source>
        <strain evidence="4">NBRC 111981</strain>
    </source>
</reference>
<keyword evidence="2" id="KW-0808">Transferase</keyword>
<dbReference type="EMBL" id="BSOA01000013">
    <property type="protein sequence ID" value="GLQ87922.1"/>
    <property type="molecule type" value="Genomic_DNA"/>
</dbReference>
<organism evidence="3 4">
    <name type="scientific">Dyella flagellata</name>
    <dbReference type="NCBI Taxonomy" id="1867833"/>
    <lineage>
        <taxon>Bacteria</taxon>
        <taxon>Pseudomonadati</taxon>
        <taxon>Pseudomonadota</taxon>
        <taxon>Gammaproteobacteria</taxon>
        <taxon>Lysobacterales</taxon>
        <taxon>Rhodanobacteraceae</taxon>
        <taxon>Dyella</taxon>
    </lineage>
</organism>
<accession>A0ABQ5X8G2</accession>
<dbReference type="Gene3D" id="3.40.50.150">
    <property type="entry name" value="Vaccinia Virus protein VP39"/>
    <property type="match status" value="1"/>
</dbReference>
<evidence type="ECO:0000256" key="2">
    <source>
        <dbReference type="ARBA" id="ARBA00022679"/>
    </source>
</evidence>
<dbReference type="CDD" id="cd02440">
    <property type="entry name" value="AdoMet_MTases"/>
    <property type="match status" value="1"/>
</dbReference>
<evidence type="ECO:0008006" key="5">
    <source>
        <dbReference type="Google" id="ProtNLM"/>
    </source>
</evidence>
<evidence type="ECO:0000313" key="3">
    <source>
        <dbReference type="EMBL" id="GLQ87922.1"/>
    </source>
</evidence>
<dbReference type="PANTHER" id="PTHR40048">
    <property type="entry name" value="RHAMNOSYL O-METHYLTRANSFERASE"/>
    <property type="match status" value="1"/>
</dbReference>
<dbReference type="PANTHER" id="PTHR40048:SF1">
    <property type="entry name" value="RHAMNOSYL O-METHYLTRANSFERASE"/>
    <property type="match status" value="1"/>
</dbReference>
<keyword evidence="1" id="KW-0489">Methyltransferase</keyword>
<evidence type="ECO:0000256" key="1">
    <source>
        <dbReference type="ARBA" id="ARBA00022603"/>
    </source>
</evidence>
<dbReference type="InterPro" id="IPR007072">
    <property type="entry name" value="RNMT_CmcI"/>
</dbReference>
<proteinExistence type="predicted"/>
<name>A0ABQ5X8G2_9GAMM</name>
<gene>
    <name evidence="3" type="ORF">GCM10007898_14900</name>
</gene>
<dbReference type="Proteomes" id="UP001156627">
    <property type="component" value="Unassembled WGS sequence"/>
</dbReference>
<dbReference type="Pfam" id="PF04989">
    <property type="entry name" value="RMNT_CmcI"/>
    <property type="match status" value="1"/>
</dbReference>
<protein>
    <recommendedName>
        <fullName evidence="5">Rhamnosyl O-methyltransferase</fullName>
    </recommendedName>
</protein>
<evidence type="ECO:0000313" key="4">
    <source>
        <dbReference type="Proteomes" id="UP001156627"/>
    </source>
</evidence>
<dbReference type="InterPro" id="IPR029063">
    <property type="entry name" value="SAM-dependent_MTases_sf"/>
</dbReference>